<dbReference type="AlphaFoldDB" id="A0A5K7ZU74"/>
<evidence type="ECO:0000313" key="5">
    <source>
        <dbReference type="Proteomes" id="UP000425960"/>
    </source>
</evidence>
<evidence type="ECO:0000256" key="2">
    <source>
        <dbReference type="ARBA" id="ARBA00033753"/>
    </source>
</evidence>
<evidence type="ECO:0000259" key="3">
    <source>
        <dbReference type="PROSITE" id="PS51668"/>
    </source>
</evidence>
<dbReference type="EMBL" id="AP021876">
    <property type="protein sequence ID" value="BBO83724.1"/>
    <property type="molecule type" value="Genomic_DNA"/>
</dbReference>
<dbReference type="NCBIfam" id="TIGR00104">
    <property type="entry name" value="tRNA_TsaA"/>
    <property type="match status" value="1"/>
</dbReference>
<dbReference type="KEGG" id="dov:DSCO28_42900"/>
<gene>
    <name evidence="4" type="ORF">DSCO28_42900</name>
</gene>
<evidence type="ECO:0000313" key="4">
    <source>
        <dbReference type="EMBL" id="BBO83724.1"/>
    </source>
</evidence>
<dbReference type="RefSeq" id="WP_173179687.1">
    <property type="nucleotide sequence ID" value="NZ_AP021876.1"/>
</dbReference>
<feature type="domain" description="TsaA-like" evidence="3">
    <location>
        <begin position="7"/>
        <end position="129"/>
    </location>
</feature>
<comment type="similarity">
    <text evidence="2">Belongs to the tRNA methyltransferase O family.</text>
</comment>
<dbReference type="InterPro" id="IPR023370">
    <property type="entry name" value="TrmO-like_N"/>
</dbReference>
<sequence length="139" mass="15446">MTTPIAVHPIGYVRKKSDATRIEIDPQFQAALLGMDGFSHIIVFYWFHENDNPEDRRQLQVRPRKNPANPLTGVFATHAPVRPNLIAMTVCRIVSIHGSTIHVDAIDAKEGSPVVDIKSYIPDRIGPATVTVPAWAKSR</sequence>
<keyword evidence="1" id="KW-0949">S-adenosyl-L-methionine</keyword>
<dbReference type="CDD" id="cd09281">
    <property type="entry name" value="UPF0066"/>
    <property type="match status" value="1"/>
</dbReference>
<dbReference type="PROSITE" id="PS51668">
    <property type="entry name" value="TSAA_2"/>
    <property type="match status" value="1"/>
</dbReference>
<dbReference type="Gene3D" id="2.40.30.70">
    <property type="entry name" value="YaeB-like"/>
    <property type="match status" value="1"/>
</dbReference>
<evidence type="ECO:0000256" key="1">
    <source>
        <dbReference type="ARBA" id="ARBA00022691"/>
    </source>
</evidence>
<dbReference type="PANTHER" id="PTHR12818">
    <property type="entry name" value="TRNA (ADENINE(37)-N6)-METHYLTRANSFERASE"/>
    <property type="match status" value="1"/>
</dbReference>
<accession>A0A5K7ZU74</accession>
<dbReference type="InterPro" id="IPR036413">
    <property type="entry name" value="YaeB-like_sf"/>
</dbReference>
<reference evidence="4 5" key="1">
    <citation type="submission" date="2019-11" db="EMBL/GenBank/DDBJ databases">
        <title>Comparative genomics of hydrocarbon-degrading Desulfosarcina strains.</title>
        <authorList>
            <person name="Watanabe M."/>
            <person name="Kojima H."/>
            <person name="Fukui M."/>
        </authorList>
    </citation>
    <scope>NUCLEOTIDE SEQUENCE [LARGE SCALE GENOMIC DNA]</scope>
    <source>
        <strain evidence="4 5">28bB2T</strain>
    </source>
</reference>
<protein>
    <recommendedName>
        <fullName evidence="3">TsaA-like domain-containing protein</fullName>
    </recommendedName>
</protein>
<name>A0A5K7ZU74_9BACT</name>
<dbReference type="Pfam" id="PF01980">
    <property type="entry name" value="TrmO_N"/>
    <property type="match status" value="1"/>
</dbReference>
<proteinExistence type="inferred from homology"/>
<dbReference type="Proteomes" id="UP000425960">
    <property type="component" value="Chromosome"/>
</dbReference>
<dbReference type="InterPro" id="IPR040372">
    <property type="entry name" value="YaeB-like"/>
</dbReference>
<dbReference type="PANTHER" id="PTHR12818:SF0">
    <property type="entry name" value="TRNA (ADENINE(37)-N6)-METHYLTRANSFERASE"/>
    <property type="match status" value="1"/>
</dbReference>
<organism evidence="4 5">
    <name type="scientific">Desulfosarcina ovata subsp. sediminis</name>
    <dbReference type="NCBI Taxonomy" id="885957"/>
    <lineage>
        <taxon>Bacteria</taxon>
        <taxon>Pseudomonadati</taxon>
        <taxon>Thermodesulfobacteriota</taxon>
        <taxon>Desulfobacteria</taxon>
        <taxon>Desulfobacterales</taxon>
        <taxon>Desulfosarcinaceae</taxon>
        <taxon>Desulfosarcina</taxon>
    </lineage>
</organism>
<dbReference type="InterPro" id="IPR036414">
    <property type="entry name" value="YaeB_N_sf"/>
</dbReference>
<dbReference type="SUPFAM" id="SSF118196">
    <property type="entry name" value="YaeB-like"/>
    <property type="match status" value="1"/>
</dbReference>